<feature type="transmembrane region" description="Helical" evidence="2">
    <location>
        <begin position="528"/>
        <end position="549"/>
    </location>
</feature>
<feature type="transmembrane region" description="Helical" evidence="2">
    <location>
        <begin position="86"/>
        <end position="108"/>
    </location>
</feature>
<feature type="transmembrane region" description="Helical" evidence="2">
    <location>
        <begin position="414"/>
        <end position="436"/>
    </location>
</feature>
<dbReference type="EMBL" id="CP084167">
    <property type="protein sequence ID" value="UJG43322.1"/>
    <property type="molecule type" value="Genomic_DNA"/>
</dbReference>
<feature type="transmembrane region" description="Helical" evidence="2">
    <location>
        <begin position="555"/>
        <end position="576"/>
    </location>
</feature>
<gene>
    <name evidence="3" type="ORF">K9W46_13230</name>
</gene>
<evidence type="ECO:0000256" key="1">
    <source>
        <dbReference type="SAM" id="Coils"/>
    </source>
</evidence>
<keyword evidence="3" id="KW-0482">Metalloprotease</keyword>
<feature type="transmembrane region" description="Helical" evidence="2">
    <location>
        <begin position="478"/>
        <end position="496"/>
    </location>
</feature>
<keyword evidence="2" id="KW-1133">Transmembrane helix</keyword>
<dbReference type="GO" id="GO:0008237">
    <property type="term" value="F:metallopeptidase activity"/>
    <property type="evidence" value="ECO:0007669"/>
    <property type="project" value="UniProtKB-KW"/>
</dbReference>
<protein>
    <submittedName>
        <fullName evidence="3">CPBP family intramembrane metalloprotease</fullName>
    </submittedName>
</protein>
<keyword evidence="1" id="KW-0175">Coiled coil</keyword>
<accession>A0A9Y1BQW7</accession>
<feature type="transmembrane region" description="Helical" evidence="2">
    <location>
        <begin position="502"/>
        <end position="521"/>
    </location>
</feature>
<feature type="transmembrane region" description="Helical" evidence="2">
    <location>
        <begin position="45"/>
        <end position="66"/>
    </location>
</feature>
<feature type="transmembrane region" description="Helical" evidence="2">
    <location>
        <begin position="9"/>
        <end position="33"/>
    </location>
</feature>
<proteinExistence type="predicted"/>
<dbReference type="Proteomes" id="UP001200513">
    <property type="component" value="Chromosome"/>
</dbReference>
<keyword evidence="3" id="KW-0645">Protease</keyword>
<feature type="coiled-coil region" evidence="1">
    <location>
        <begin position="274"/>
        <end position="303"/>
    </location>
</feature>
<feature type="transmembrane region" description="Helical" evidence="2">
    <location>
        <begin position="251"/>
        <end position="270"/>
    </location>
</feature>
<feature type="transmembrane region" description="Helical" evidence="2">
    <location>
        <begin position="362"/>
        <end position="384"/>
    </location>
</feature>
<organism evidence="3">
    <name type="scientific">Candidatus Heimdallarchaeum endolithica</name>
    <dbReference type="NCBI Taxonomy" id="2876572"/>
    <lineage>
        <taxon>Archaea</taxon>
        <taxon>Promethearchaeati</taxon>
        <taxon>Candidatus Heimdallarchaeota</taxon>
        <taxon>Candidatus Heimdallarchaeia (ex Rinke et al. 2021) (nom. nud.)</taxon>
        <taxon>Candidatus Heimdallarchaeales</taxon>
        <taxon>Candidatus Heimdallarchaeaceae</taxon>
        <taxon>Candidatus Heimdallarchaeum</taxon>
    </lineage>
</organism>
<evidence type="ECO:0000256" key="2">
    <source>
        <dbReference type="SAM" id="Phobius"/>
    </source>
</evidence>
<reference evidence="3" key="1">
    <citation type="journal article" date="2022" name="Nat. Microbiol.">
        <title>Unique mobile elements and scalable gene flow at the prokaryote-eukaryote boundary revealed by circularized Asgard archaea genomes.</title>
        <authorList>
            <person name="Wu F."/>
            <person name="Speth D.R."/>
            <person name="Philosof A."/>
            <person name="Cremiere A."/>
            <person name="Narayanan A."/>
            <person name="Barco R.A."/>
            <person name="Connon S.A."/>
            <person name="Amend J.P."/>
            <person name="Antoshechkin I.A."/>
            <person name="Orphan V.J."/>
        </authorList>
    </citation>
    <scope>NUCLEOTIDE SEQUENCE</scope>
    <source>
        <strain evidence="3">PR6</strain>
    </source>
</reference>
<feature type="transmembrane region" description="Helical" evidence="2">
    <location>
        <begin position="120"/>
        <end position="140"/>
    </location>
</feature>
<keyword evidence="3" id="KW-0378">Hydrolase</keyword>
<name>A0A9Y1BQW7_9ARCH</name>
<evidence type="ECO:0000313" key="3">
    <source>
        <dbReference type="EMBL" id="UJG43322.1"/>
    </source>
</evidence>
<keyword evidence="2" id="KW-0472">Membrane</keyword>
<feature type="transmembrane region" description="Helical" evidence="2">
    <location>
        <begin position="178"/>
        <end position="201"/>
    </location>
</feature>
<dbReference type="AlphaFoldDB" id="A0A9Y1BQW7"/>
<keyword evidence="2" id="KW-0812">Transmembrane</keyword>
<sequence length="594" mass="70031">MNIRTKSDFIFVIVGIFVFSALRVVYSLFVVNWSSYVKGAATPSFLFWIDFISYLVIFLIFLLYGWYVRRKFVKNNQDKGDNILHYIIKMFIIIYIPIFLISLVVFLIKQINLKVYYSTLIFNETVQIAFFSTLIGTLLYNQIEQFFSKVFKSFNYQKYPSKELSLIEQSMVKTITRYWSYGLCIVLFFIFLANLLVLIIYPSIPANYDSDIKLIIAYPNFSFSFNNETGFHQEFFTYVNLDYTKFLNWKLIQSLLCILLILVMVLLYYLPMQKKETEQVNEIEKHEVEEIEDQKQIQKIEKETPKQKEKVNSDTTLDQEIDSIVFLNEEDDYYTPKGFIKKRNRRFEHLLSHMKKSDIIPVMNLAALNLGLAMVFIYFLQLFAPSASFSSYSLSDFLYIQLSSLYWAGLFEEISFRFLIMGVPLFFIHGVYYLVVKLLRSSKSKREDKTKVKEENKKKRTLENPFLYLTGRWKKLKVIDFIFLIISSFFFGYVHYQFGSWAVWKIFQAGIAGIIFGYAYYKFGLHAAIFLHTVNDFAIGLMIVPNLGLIIQGGFIVLMLILMGVMYAFYVFSLFLKKTINLNFKKLNKQKEVN</sequence>